<dbReference type="Proteomes" id="UP001488805">
    <property type="component" value="Unassembled WGS sequence"/>
</dbReference>
<reference evidence="2 3" key="1">
    <citation type="journal article" date="2024" name="Genome Biol. Evol.">
        <title>Chromosome-level genome assembly of the viviparous eelpout Zoarces viviparus.</title>
        <authorList>
            <person name="Fuhrmann N."/>
            <person name="Brasseur M.V."/>
            <person name="Bakowski C.E."/>
            <person name="Podsiadlowski L."/>
            <person name="Prost S."/>
            <person name="Krehenwinkel H."/>
            <person name="Mayer C."/>
        </authorList>
    </citation>
    <scope>NUCLEOTIDE SEQUENCE [LARGE SCALE GENOMIC DNA]</scope>
    <source>
        <strain evidence="2">NO-MEL_2022_Ind0_liver</strain>
    </source>
</reference>
<protein>
    <recommendedName>
        <fullName evidence="4">Ciliary neurotrophic factor</fullName>
    </recommendedName>
</protein>
<proteinExistence type="predicted"/>
<evidence type="ECO:0000313" key="3">
    <source>
        <dbReference type="Proteomes" id="UP001488805"/>
    </source>
</evidence>
<accession>A0AAW1EJA2</accession>
<evidence type="ECO:0008006" key="4">
    <source>
        <dbReference type="Google" id="ProtNLM"/>
    </source>
</evidence>
<gene>
    <name evidence="2" type="ORF">VZT92_018684</name>
</gene>
<sequence>MDYKLNGSLRHYVLALMLLEVQWRPVFPAPTPANTNWDLDSTKLLTSLLILEANELLEEYMGFHGPVDVSVPDDVPDSSMSGVTIIEKLQDIYIKGVLFYLHISKVEEYQKGSWSDSKSVLGPLSRVKGNLVNHVAKIKTMLINIDSLPTTPAPPQWSHDLDYAKRVYGGGVIVALKDWLPQVLQALAEASKVSDK</sequence>
<dbReference type="EMBL" id="JBCEZU010000221">
    <property type="protein sequence ID" value="KAK9522205.1"/>
    <property type="molecule type" value="Genomic_DNA"/>
</dbReference>
<dbReference type="SUPFAM" id="SSF47266">
    <property type="entry name" value="4-helical cytokines"/>
    <property type="match status" value="1"/>
</dbReference>
<evidence type="ECO:0000313" key="2">
    <source>
        <dbReference type="EMBL" id="KAK9522205.1"/>
    </source>
</evidence>
<dbReference type="AlphaFoldDB" id="A0AAW1EJA2"/>
<keyword evidence="3" id="KW-1185">Reference proteome</keyword>
<name>A0AAW1EJA2_ZOAVI</name>
<keyword evidence="1" id="KW-0732">Signal</keyword>
<evidence type="ECO:0000256" key="1">
    <source>
        <dbReference type="SAM" id="SignalP"/>
    </source>
</evidence>
<feature type="chain" id="PRO_5043317988" description="Ciliary neurotrophic factor" evidence="1">
    <location>
        <begin position="29"/>
        <end position="196"/>
    </location>
</feature>
<comment type="caution">
    <text evidence="2">The sequence shown here is derived from an EMBL/GenBank/DDBJ whole genome shotgun (WGS) entry which is preliminary data.</text>
</comment>
<feature type="signal peptide" evidence="1">
    <location>
        <begin position="1"/>
        <end position="28"/>
    </location>
</feature>
<dbReference type="InterPro" id="IPR009079">
    <property type="entry name" value="4_helix_cytokine-like_core"/>
</dbReference>
<dbReference type="Gene3D" id="1.20.1250.10">
    <property type="match status" value="1"/>
</dbReference>
<organism evidence="2 3">
    <name type="scientific">Zoarces viviparus</name>
    <name type="common">Viviparous eelpout</name>
    <name type="synonym">Blennius viviparus</name>
    <dbReference type="NCBI Taxonomy" id="48416"/>
    <lineage>
        <taxon>Eukaryota</taxon>
        <taxon>Metazoa</taxon>
        <taxon>Chordata</taxon>
        <taxon>Craniata</taxon>
        <taxon>Vertebrata</taxon>
        <taxon>Euteleostomi</taxon>
        <taxon>Actinopterygii</taxon>
        <taxon>Neopterygii</taxon>
        <taxon>Teleostei</taxon>
        <taxon>Neoteleostei</taxon>
        <taxon>Acanthomorphata</taxon>
        <taxon>Eupercaria</taxon>
        <taxon>Perciformes</taxon>
        <taxon>Cottioidei</taxon>
        <taxon>Zoarcales</taxon>
        <taxon>Zoarcidae</taxon>
        <taxon>Zoarcinae</taxon>
        <taxon>Zoarces</taxon>
    </lineage>
</organism>